<keyword evidence="1" id="KW-1133">Transmembrane helix</keyword>
<feature type="transmembrane region" description="Helical" evidence="1">
    <location>
        <begin position="6"/>
        <end position="28"/>
    </location>
</feature>
<evidence type="ECO:0000313" key="2">
    <source>
        <dbReference type="EMBL" id="MBS2966856.1"/>
    </source>
</evidence>
<proteinExistence type="predicted"/>
<comment type="caution">
    <text evidence="2">The sequence shown here is derived from an EMBL/GenBank/DDBJ whole genome shotgun (WGS) entry which is preliminary data.</text>
</comment>
<gene>
    <name evidence="2" type="ORF">KGA66_27725</name>
</gene>
<accession>A0A8J7WQN3</accession>
<name>A0A8J7WQN3_9ACTN</name>
<dbReference type="AlphaFoldDB" id="A0A8J7WQN3"/>
<protein>
    <submittedName>
        <fullName evidence="2">Uncharacterized protein</fullName>
    </submittedName>
</protein>
<evidence type="ECO:0000313" key="3">
    <source>
        <dbReference type="Proteomes" id="UP000677913"/>
    </source>
</evidence>
<dbReference type="RefSeq" id="WP_211472332.1">
    <property type="nucleotide sequence ID" value="NZ_JAGSXH010000208.1"/>
</dbReference>
<evidence type="ECO:0000256" key="1">
    <source>
        <dbReference type="SAM" id="Phobius"/>
    </source>
</evidence>
<sequence length="214" mass="23030">MEAVRLGSEYLLALVMLLLPPAACVLVGRRFGVTNPVLLLACGFVGSGILSFAVFWLYLAGARVGHAAALAVDFGAMVVVVNACRGGFARWRQLRSLAPVTVLFAVASLFNLALGYLHGGLSAAAAGDIAPNRFMAGLPGDNELPLLFARQLENHIRPLPHFLAWGYQSSDRPPLQTGYYLLEQAVVRNGDFDVYQVFSTLVSCVLNSFQIFGE</sequence>
<feature type="transmembrane region" description="Helical" evidence="1">
    <location>
        <begin position="37"/>
        <end position="58"/>
    </location>
</feature>
<dbReference type="Proteomes" id="UP000677913">
    <property type="component" value="Unassembled WGS sequence"/>
</dbReference>
<reference evidence="2" key="1">
    <citation type="submission" date="2021-04" db="EMBL/GenBank/DDBJ databases">
        <title>Genome based classification of Actinospica acidithermotolerans sp. nov., an actinobacterium isolated from an Indonesian hot spring.</title>
        <authorList>
            <person name="Kusuma A.B."/>
            <person name="Putra K.E."/>
            <person name="Nafisah S."/>
            <person name="Loh J."/>
            <person name="Nouioui I."/>
            <person name="Goodfellow M."/>
        </authorList>
    </citation>
    <scope>NUCLEOTIDE SEQUENCE</scope>
    <source>
        <strain evidence="2">DSM 45618</strain>
    </source>
</reference>
<keyword evidence="1" id="KW-0472">Membrane</keyword>
<keyword evidence="1" id="KW-0812">Transmembrane</keyword>
<feature type="transmembrane region" description="Helical" evidence="1">
    <location>
        <begin position="64"/>
        <end position="84"/>
    </location>
</feature>
<dbReference type="EMBL" id="JAGSXH010000208">
    <property type="protein sequence ID" value="MBS2966856.1"/>
    <property type="molecule type" value="Genomic_DNA"/>
</dbReference>
<keyword evidence="3" id="KW-1185">Reference proteome</keyword>
<feature type="transmembrane region" description="Helical" evidence="1">
    <location>
        <begin position="96"/>
        <end position="117"/>
    </location>
</feature>
<organism evidence="2 3">
    <name type="scientific">Actinocrinis puniceicyclus</name>
    <dbReference type="NCBI Taxonomy" id="977794"/>
    <lineage>
        <taxon>Bacteria</taxon>
        <taxon>Bacillati</taxon>
        <taxon>Actinomycetota</taxon>
        <taxon>Actinomycetes</taxon>
        <taxon>Catenulisporales</taxon>
        <taxon>Actinospicaceae</taxon>
        <taxon>Actinocrinis</taxon>
    </lineage>
</organism>